<dbReference type="OrthoDB" id="1119157at2"/>
<gene>
    <name evidence="1" type="ORF">LH29_16130</name>
</gene>
<accession>A0A0D8JAW4</accession>
<protein>
    <submittedName>
        <fullName evidence="1">Uncharacterized protein</fullName>
    </submittedName>
</protein>
<dbReference type="EMBL" id="JRHC01000004">
    <property type="protein sequence ID" value="KJF42928.1"/>
    <property type="molecule type" value="Genomic_DNA"/>
</dbReference>
<organism evidence="1 2">
    <name type="scientific">Draconibacterium sediminis</name>
    <dbReference type="NCBI Taxonomy" id="1544798"/>
    <lineage>
        <taxon>Bacteria</taxon>
        <taxon>Pseudomonadati</taxon>
        <taxon>Bacteroidota</taxon>
        <taxon>Bacteroidia</taxon>
        <taxon>Marinilabiliales</taxon>
        <taxon>Prolixibacteraceae</taxon>
        <taxon>Draconibacterium</taxon>
    </lineage>
</organism>
<dbReference type="Proteomes" id="UP000032544">
    <property type="component" value="Unassembled WGS sequence"/>
</dbReference>
<comment type="caution">
    <text evidence="1">The sequence shown here is derived from an EMBL/GenBank/DDBJ whole genome shotgun (WGS) entry which is preliminary data.</text>
</comment>
<evidence type="ECO:0000313" key="1">
    <source>
        <dbReference type="EMBL" id="KJF42928.1"/>
    </source>
</evidence>
<keyword evidence="2" id="KW-1185">Reference proteome</keyword>
<dbReference type="RefSeq" id="WP_045031393.1">
    <property type="nucleotide sequence ID" value="NZ_JRHC01000004.1"/>
</dbReference>
<dbReference type="AlphaFoldDB" id="A0A0D8JAW4"/>
<name>A0A0D8JAW4_9BACT</name>
<sequence>MKSITLEFSKLQILKDRERWRLYFIVVAEHPEDNDKMIVSTFPDPYIRLKPNKENIINFEPEGSPGADGMFVIERELPADKKIKARVYLRQSRDKTRNVGEALSNLQKTLGGDAFEIVTDLMGSGLPWLVVAKKAIPMIGNILGSMKDRDMGFVNMDERFGSEFKPGIKAERHTEFSTGEAKIWWKWSISDEV</sequence>
<proteinExistence type="predicted"/>
<reference evidence="1 2" key="1">
    <citation type="submission" date="2014-09" db="EMBL/GenBank/DDBJ databases">
        <title>Draft Genome Sequence of Draconibacterium sp. JN14CK-3.</title>
        <authorList>
            <person name="Dong C."/>
            <person name="Lai Q."/>
            <person name="Shao Z."/>
        </authorList>
    </citation>
    <scope>NUCLEOTIDE SEQUENCE [LARGE SCALE GENOMIC DNA]</scope>
    <source>
        <strain evidence="1 2">JN14CK-3</strain>
    </source>
</reference>
<evidence type="ECO:0000313" key="2">
    <source>
        <dbReference type="Proteomes" id="UP000032544"/>
    </source>
</evidence>
<dbReference type="STRING" id="1544798.LH29_16130"/>